<dbReference type="NCBIfam" id="TIGR01640">
    <property type="entry name" value="F_box_assoc_1"/>
    <property type="match status" value="1"/>
</dbReference>
<dbReference type="SUPFAM" id="SSF81383">
    <property type="entry name" value="F-box domain"/>
    <property type="match status" value="1"/>
</dbReference>
<reference evidence="2 3" key="1">
    <citation type="journal article" date="2013" name="Proc. Natl. Acad. Sci. U.S.A.">
        <title>Fine-scale variation in meiotic recombination in Mimulus inferred from population shotgun sequencing.</title>
        <authorList>
            <person name="Hellsten U."/>
            <person name="Wright K.M."/>
            <person name="Jenkins J."/>
            <person name="Shu S."/>
            <person name="Yuan Y."/>
            <person name="Wessler S.R."/>
            <person name="Schmutz J."/>
            <person name="Willis J.H."/>
            <person name="Rokhsar D.S."/>
        </authorList>
    </citation>
    <scope>NUCLEOTIDE SEQUENCE [LARGE SCALE GENOMIC DNA]</scope>
    <source>
        <strain evidence="3">cv. DUN x IM62</strain>
    </source>
</reference>
<dbReference type="OrthoDB" id="591557at2759"/>
<dbReference type="OMA" id="XELKELP"/>
<dbReference type="EMBL" id="KI630827">
    <property type="protein sequence ID" value="EYU32638.1"/>
    <property type="molecule type" value="Genomic_DNA"/>
</dbReference>
<organism evidence="2 3">
    <name type="scientific">Erythranthe guttata</name>
    <name type="common">Yellow monkey flower</name>
    <name type="synonym">Mimulus guttatus</name>
    <dbReference type="NCBI Taxonomy" id="4155"/>
    <lineage>
        <taxon>Eukaryota</taxon>
        <taxon>Viridiplantae</taxon>
        <taxon>Streptophyta</taxon>
        <taxon>Embryophyta</taxon>
        <taxon>Tracheophyta</taxon>
        <taxon>Spermatophyta</taxon>
        <taxon>Magnoliopsida</taxon>
        <taxon>eudicotyledons</taxon>
        <taxon>Gunneridae</taxon>
        <taxon>Pentapetalae</taxon>
        <taxon>asterids</taxon>
        <taxon>lamiids</taxon>
        <taxon>Lamiales</taxon>
        <taxon>Phrymaceae</taxon>
        <taxon>Erythranthe</taxon>
    </lineage>
</organism>
<dbReference type="Pfam" id="PF00646">
    <property type="entry name" value="F-box"/>
    <property type="match status" value="1"/>
</dbReference>
<dbReference type="InterPro" id="IPR050796">
    <property type="entry name" value="SCF_F-box_component"/>
</dbReference>
<dbReference type="Pfam" id="PF08268">
    <property type="entry name" value="FBA_3"/>
    <property type="match status" value="1"/>
</dbReference>
<proteinExistence type="predicted"/>
<dbReference type="InterPro" id="IPR013187">
    <property type="entry name" value="F-box-assoc_dom_typ3"/>
</dbReference>
<feature type="domain" description="F-box" evidence="1">
    <location>
        <begin position="10"/>
        <end position="50"/>
    </location>
</feature>
<dbReference type="SMART" id="SM00256">
    <property type="entry name" value="FBOX"/>
    <property type="match status" value="1"/>
</dbReference>
<dbReference type="Gene3D" id="1.20.1280.50">
    <property type="match status" value="1"/>
</dbReference>
<dbReference type="PANTHER" id="PTHR31672">
    <property type="entry name" value="BNACNNG10540D PROTEIN"/>
    <property type="match status" value="1"/>
</dbReference>
<accession>A0A022QZ89</accession>
<sequence>MAVEENNSVLPPEIIEFILSKSTSKSLHLFKTVSKSWNILISDPVFRRSHLHQSRYSKSRNLFLRSFDSNNSHACFSLVKFEDRKFHTVQQQLKVPDNFTKILCFCDGVLVLSKSDSLYDRFMFWNPSTQKIYISPLKKFKPACSYGLCHDPTIGGFKFIIVYGMLYFVISCNGKRWTLTRKIMEHNMHGEMSSPVSVEGVVYWVKWHLDSRIIRYRITYFDPKDDKFKILQKPENVVETTKFYLVDLRGRLCLYCNGPGNNMYTVKIWMKGKGRGNSSWNELVTIENVETPIWWFKPLGIVENKILIRLASVAKTLLYNPFEKTFEQVEDLTFTELVPYMESLFFPDPII</sequence>
<evidence type="ECO:0000313" key="2">
    <source>
        <dbReference type="EMBL" id="EYU32638.1"/>
    </source>
</evidence>
<dbReference type="InterPro" id="IPR017451">
    <property type="entry name" value="F-box-assoc_interact_dom"/>
</dbReference>
<name>A0A022QZ89_ERYGU</name>
<dbReference type="KEGG" id="egt:105963277"/>
<dbReference type="Proteomes" id="UP000030748">
    <property type="component" value="Unassembled WGS sequence"/>
</dbReference>
<evidence type="ECO:0000259" key="1">
    <source>
        <dbReference type="SMART" id="SM00256"/>
    </source>
</evidence>
<protein>
    <recommendedName>
        <fullName evidence="1">F-box domain-containing protein</fullName>
    </recommendedName>
</protein>
<gene>
    <name evidence="2" type="ORF">MIMGU_mgv1a025657mg</name>
</gene>
<evidence type="ECO:0000313" key="3">
    <source>
        <dbReference type="Proteomes" id="UP000030748"/>
    </source>
</evidence>
<keyword evidence="3" id="KW-1185">Reference proteome</keyword>
<dbReference type="InterPro" id="IPR036047">
    <property type="entry name" value="F-box-like_dom_sf"/>
</dbReference>
<dbReference type="AlphaFoldDB" id="A0A022QZ89"/>
<dbReference type="PANTHER" id="PTHR31672:SF13">
    <property type="entry name" value="F-BOX PROTEIN CPR30-LIKE"/>
    <property type="match status" value="1"/>
</dbReference>
<dbReference type="InterPro" id="IPR001810">
    <property type="entry name" value="F-box_dom"/>
</dbReference>